<keyword evidence="3" id="KW-1185">Reference proteome</keyword>
<comment type="caution">
    <text evidence="2">The sequence shown here is derived from an EMBL/GenBank/DDBJ whole genome shotgun (WGS) entry which is preliminary data.</text>
</comment>
<proteinExistence type="predicted"/>
<feature type="compositionally biased region" description="Basic and acidic residues" evidence="1">
    <location>
        <begin position="21"/>
        <end position="35"/>
    </location>
</feature>
<dbReference type="AlphaFoldDB" id="A0AAV5ISY3"/>
<evidence type="ECO:0000313" key="3">
    <source>
        <dbReference type="Proteomes" id="UP001054252"/>
    </source>
</evidence>
<organism evidence="2 3">
    <name type="scientific">Rubroshorea leprosula</name>
    <dbReference type="NCBI Taxonomy" id="152421"/>
    <lineage>
        <taxon>Eukaryota</taxon>
        <taxon>Viridiplantae</taxon>
        <taxon>Streptophyta</taxon>
        <taxon>Embryophyta</taxon>
        <taxon>Tracheophyta</taxon>
        <taxon>Spermatophyta</taxon>
        <taxon>Magnoliopsida</taxon>
        <taxon>eudicotyledons</taxon>
        <taxon>Gunneridae</taxon>
        <taxon>Pentapetalae</taxon>
        <taxon>rosids</taxon>
        <taxon>malvids</taxon>
        <taxon>Malvales</taxon>
        <taxon>Dipterocarpaceae</taxon>
        <taxon>Rubroshorea</taxon>
    </lineage>
</organism>
<reference evidence="2 3" key="1">
    <citation type="journal article" date="2021" name="Commun. Biol.">
        <title>The genome of Shorea leprosula (Dipterocarpaceae) highlights the ecological relevance of drought in aseasonal tropical rainforests.</title>
        <authorList>
            <person name="Ng K.K.S."/>
            <person name="Kobayashi M.J."/>
            <person name="Fawcett J.A."/>
            <person name="Hatakeyama M."/>
            <person name="Paape T."/>
            <person name="Ng C.H."/>
            <person name="Ang C.C."/>
            <person name="Tnah L.H."/>
            <person name="Lee C.T."/>
            <person name="Nishiyama T."/>
            <person name="Sese J."/>
            <person name="O'Brien M.J."/>
            <person name="Copetti D."/>
            <person name="Mohd Noor M.I."/>
            <person name="Ong R.C."/>
            <person name="Putra M."/>
            <person name="Sireger I.Z."/>
            <person name="Indrioko S."/>
            <person name="Kosugi Y."/>
            <person name="Izuno A."/>
            <person name="Isagi Y."/>
            <person name="Lee S.L."/>
            <person name="Shimizu K.K."/>
        </authorList>
    </citation>
    <scope>NUCLEOTIDE SEQUENCE [LARGE SCALE GENOMIC DNA]</scope>
    <source>
        <strain evidence="2">214</strain>
    </source>
</reference>
<sequence>MEKQIFLEMGIAKQLRGKSKKTTESDQKGEAEIFV</sequence>
<name>A0AAV5ISY3_9ROSI</name>
<dbReference type="Proteomes" id="UP001054252">
    <property type="component" value="Unassembled WGS sequence"/>
</dbReference>
<gene>
    <name evidence="2" type="ORF">SLEP1_g15284</name>
</gene>
<dbReference type="EMBL" id="BPVZ01000019">
    <property type="protein sequence ID" value="GKV02906.1"/>
    <property type="molecule type" value="Genomic_DNA"/>
</dbReference>
<protein>
    <submittedName>
        <fullName evidence="2">Uncharacterized protein</fullName>
    </submittedName>
</protein>
<accession>A0AAV5ISY3</accession>
<evidence type="ECO:0000256" key="1">
    <source>
        <dbReference type="SAM" id="MobiDB-lite"/>
    </source>
</evidence>
<feature type="region of interest" description="Disordered" evidence="1">
    <location>
        <begin position="16"/>
        <end position="35"/>
    </location>
</feature>
<evidence type="ECO:0000313" key="2">
    <source>
        <dbReference type="EMBL" id="GKV02906.1"/>
    </source>
</evidence>